<comment type="caution">
    <text evidence="14">The sequence shown here is derived from an EMBL/GenBank/DDBJ whole genome shotgun (WGS) entry which is preliminary data.</text>
</comment>
<dbReference type="Gene3D" id="1.20.1020.10">
    <property type="entry name" value="TAZ domain"/>
    <property type="match status" value="1"/>
</dbReference>
<dbReference type="GO" id="GO:0031490">
    <property type="term" value="F:chromatin DNA binding"/>
    <property type="evidence" value="ECO:0007669"/>
    <property type="project" value="TreeGrafter"/>
</dbReference>
<evidence type="ECO:0000256" key="8">
    <source>
        <dbReference type="ARBA" id="ARBA00023015"/>
    </source>
</evidence>
<feature type="domain" description="TAZ-type" evidence="13">
    <location>
        <begin position="36"/>
        <end position="119"/>
    </location>
</feature>
<evidence type="ECO:0000256" key="4">
    <source>
        <dbReference type="ARBA" id="ARBA00022723"/>
    </source>
</evidence>
<dbReference type="EMBL" id="CAWUPB010001158">
    <property type="protein sequence ID" value="CAK7339772.1"/>
    <property type="molecule type" value="Genomic_DNA"/>
</dbReference>
<keyword evidence="7" id="KW-0156">Chromatin regulator</keyword>
<evidence type="ECO:0000256" key="9">
    <source>
        <dbReference type="ARBA" id="ARBA00023163"/>
    </source>
</evidence>
<keyword evidence="3" id="KW-0808">Transferase</keyword>
<dbReference type="InterPro" id="IPR000197">
    <property type="entry name" value="Znf_TAZ"/>
</dbReference>
<dbReference type="Proteomes" id="UP001314170">
    <property type="component" value="Unassembled WGS sequence"/>
</dbReference>
<dbReference type="GO" id="GO:0004402">
    <property type="term" value="F:histone acetyltransferase activity"/>
    <property type="evidence" value="ECO:0007669"/>
    <property type="project" value="InterPro"/>
</dbReference>
<reference evidence="14 15" key="1">
    <citation type="submission" date="2024-01" db="EMBL/GenBank/DDBJ databases">
        <authorList>
            <person name="Waweru B."/>
        </authorList>
    </citation>
    <scope>NUCLEOTIDE SEQUENCE [LARGE SCALE GENOMIC DNA]</scope>
</reference>
<comment type="subcellular location">
    <subcellularLocation>
        <location evidence="1">Nucleus</location>
    </subcellularLocation>
</comment>
<keyword evidence="6" id="KW-0862">Zinc</keyword>
<dbReference type="PANTHER" id="PTHR13808">
    <property type="entry name" value="CBP/P300-RELATED"/>
    <property type="match status" value="1"/>
</dbReference>
<dbReference type="GO" id="GO:0045944">
    <property type="term" value="P:positive regulation of transcription by RNA polymerase II"/>
    <property type="evidence" value="ECO:0007669"/>
    <property type="project" value="TreeGrafter"/>
</dbReference>
<feature type="compositionally biased region" description="Basic and acidic residues" evidence="12">
    <location>
        <begin position="27"/>
        <end position="38"/>
    </location>
</feature>
<dbReference type="PROSITE" id="PS50134">
    <property type="entry name" value="ZF_TAZ"/>
    <property type="match status" value="1"/>
</dbReference>
<feature type="region of interest" description="Disordered" evidence="12">
    <location>
        <begin position="1"/>
        <end position="38"/>
    </location>
</feature>
<evidence type="ECO:0000313" key="15">
    <source>
        <dbReference type="Proteomes" id="UP001314170"/>
    </source>
</evidence>
<organism evidence="14 15">
    <name type="scientific">Dovyalis caffra</name>
    <dbReference type="NCBI Taxonomy" id="77055"/>
    <lineage>
        <taxon>Eukaryota</taxon>
        <taxon>Viridiplantae</taxon>
        <taxon>Streptophyta</taxon>
        <taxon>Embryophyta</taxon>
        <taxon>Tracheophyta</taxon>
        <taxon>Spermatophyta</taxon>
        <taxon>Magnoliopsida</taxon>
        <taxon>eudicotyledons</taxon>
        <taxon>Gunneridae</taxon>
        <taxon>Pentapetalae</taxon>
        <taxon>rosids</taxon>
        <taxon>fabids</taxon>
        <taxon>Malpighiales</taxon>
        <taxon>Salicaceae</taxon>
        <taxon>Flacourtieae</taxon>
        <taxon>Dovyalis</taxon>
    </lineage>
</organism>
<keyword evidence="5" id="KW-0863">Zinc-finger</keyword>
<dbReference type="SUPFAM" id="SSF57933">
    <property type="entry name" value="TAZ domain"/>
    <property type="match status" value="1"/>
</dbReference>
<protein>
    <recommendedName>
        <fullName evidence="2">histone acetyltransferase</fullName>
        <ecNumber evidence="2">2.3.1.48</ecNumber>
    </recommendedName>
</protein>
<accession>A0AAV1RTZ7</accession>
<keyword evidence="8" id="KW-0805">Transcription regulation</keyword>
<dbReference type="GO" id="GO:0003713">
    <property type="term" value="F:transcription coactivator activity"/>
    <property type="evidence" value="ECO:0007669"/>
    <property type="project" value="TreeGrafter"/>
</dbReference>
<dbReference type="SMART" id="SM00551">
    <property type="entry name" value="ZnF_TAZ"/>
    <property type="match status" value="1"/>
</dbReference>
<evidence type="ECO:0000256" key="10">
    <source>
        <dbReference type="ARBA" id="ARBA00023242"/>
    </source>
</evidence>
<dbReference type="GO" id="GO:0005667">
    <property type="term" value="C:transcription regulator complex"/>
    <property type="evidence" value="ECO:0007669"/>
    <property type="project" value="TreeGrafter"/>
</dbReference>
<keyword evidence="4" id="KW-0479">Metal-binding</keyword>
<gene>
    <name evidence="14" type="ORF">DCAF_LOCUS14848</name>
</gene>
<dbReference type="PANTHER" id="PTHR13808:SF1">
    <property type="entry name" value="HISTONE ACETYLTRANSFERASE"/>
    <property type="match status" value="1"/>
</dbReference>
<evidence type="ECO:0000256" key="3">
    <source>
        <dbReference type="ARBA" id="ARBA00022679"/>
    </source>
</evidence>
<evidence type="ECO:0000256" key="5">
    <source>
        <dbReference type="ARBA" id="ARBA00022771"/>
    </source>
</evidence>
<evidence type="ECO:0000313" key="14">
    <source>
        <dbReference type="EMBL" id="CAK7339772.1"/>
    </source>
</evidence>
<evidence type="ECO:0000259" key="13">
    <source>
        <dbReference type="PROSITE" id="PS50134"/>
    </source>
</evidence>
<dbReference type="InterPro" id="IPR013178">
    <property type="entry name" value="Histone_AcTrfase_Rtt109/CBP"/>
</dbReference>
<evidence type="ECO:0000256" key="1">
    <source>
        <dbReference type="ARBA" id="ARBA00004123"/>
    </source>
</evidence>
<dbReference type="AlphaFoldDB" id="A0AAV1RTZ7"/>
<proteinExistence type="predicted"/>
<keyword evidence="15" id="KW-1185">Reference proteome</keyword>
<evidence type="ECO:0000256" key="12">
    <source>
        <dbReference type="SAM" id="MobiDB-lite"/>
    </source>
</evidence>
<sequence>MKLSNSCYQNDVGMEDDPHKLTNHPSVADRHAQNKEARQSRVVQRRQMLDVLVHASRCGSPLCQYPGCRKVKGLFRHARSCKIRASGGCDLCKKMWYLHQLHARSCEESQCYVPRCRDMKELLWRLQQQSYSRRRAAVIKMMRQRAAEIAGNSG</sequence>
<dbReference type="GO" id="GO:0005634">
    <property type="term" value="C:nucleus"/>
    <property type="evidence" value="ECO:0007669"/>
    <property type="project" value="UniProtKB-SubCell"/>
</dbReference>
<dbReference type="EC" id="2.3.1.48" evidence="2"/>
<dbReference type="InterPro" id="IPR035898">
    <property type="entry name" value="TAZ_dom_sf"/>
</dbReference>
<comment type="catalytic activity">
    <reaction evidence="11">
        <text>L-lysyl-[protein] + acetyl-CoA = N(6)-acetyl-L-lysyl-[protein] + CoA + H(+)</text>
        <dbReference type="Rhea" id="RHEA:45948"/>
        <dbReference type="Rhea" id="RHEA-COMP:9752"/>
        <dbReference type="Rhea" id="RHEA-COMP:10731"/>
        <dbReference type="ChEBI" id="CHEBI:15378"/>
        <dbReference type="ChEBI" id="CHEBI:29969"/>
        <dbReference type="ChEBI" id="CHEBI:57287"/>
        <dbReference type="ChEBI" id="CHEBI:57288"/>
        <dbReference type="ChEBI" id="CHEBI:61930"/>
        <dbReference type="EC" id="2.3.1.48"/>
    </reaction>
</comment>
<dbReference type="FunFam" id="1.20.1020.10:FF:000003">
    <property type="entry name" value="Histone acetyltransferase HAC1-like protein"/>
    <property type="match status" value="1"/>
</dbReference>
<evidence type="ECO:0000256" key="11">
    <source>
        <dbReference type="ARBA" id="ARBA00048017"/>
    </source>
</evidence>
<evidence type="ECO:0000256" key="2">
    <source>
        <dbReference type="ARBA" id="ARBA00013184"/>
    </source>
</evidence>
<dbReference type="GO" id="GO:0000123">
    <property type="term" value="C:histone acetyltransferase complex"/>
    <property type="evidence" value="ECO:0007669"/>
    <property type="project" value="TreeGrafter"/>
</dbReference>
<dbReference type="GO" id="GO:0008270">
    <property type="term" value="F:zinc ion binding"/>
    <property type="evidence" value="ECO:0007669"/>
    <property type="project" value="UniProtKB-KW"/>
</dbReference>
<keyword evidence="10" id="KW-0539">Nucleus</keyword>
<keyword evidence="9" id="KW-0804">Transcription</keyword>
<evidence type="ECO:0000256" key="7">
    <source>
        <dbReference type="ARBA" id="ARBA00022853"/>
    </source>
</evidence>
<dbReference type="Pfam" id="PF02135">
    <property type="entry name" value="zf-TAZ"/>
    <property type="match status" value="1"/>
</dbReference>
<evidence type="ECO:0000256" key="6">
    <source>
        <dbReference type="ARBA" id="ARBA00022833"/>
    </source>
</evidence>
<name>A0AAV1RTZ7_9ROSI</name>